<evidence type="ECO:0000256" key="2">
    <source>
        <dbReference type="ARBA" id="ARBA00023239"/>
    </source>
</evidence>
<evidence type="ECO:0008006" key="5">
    <source>
        <dbReference type="Google" id="ProtNLM"/>
    </source>
</evidence>
<keyword evidence="2" id="KW-0456">Lyase</keyword>
<reference evidence="3" key="1">
    <citation type="journal article" date="2023" name="Insect Mol. Biol.">
        <title>Genome sequencing provides insights into the evolution of gene families encoding plant cell wall-degrading enzymes in longhorned beetles.</title>
        <authorList>
            <person name="Shin N.R."/>
            <person name="Okamura Y."/>
            <person name="Kirsch R."/>
            <person name="Pauchet Y."/>
        </authorList>
    </citation>
    <scope>NUCLEOTIDE SEQUENCE</scope>
    <source>
        <strain evidence="3">MMC_N1</strain>
    </source>
</reference>
<organism evidence="3 4">
    <name type="scientific">Molorchus minor</name>
    <dbReference type="NCBI Taxonomy" id="1323400"/>
    <lineage>
        <taxon>Eukaryota</taxon>
        <taxon>Metazoa</taxon>
        <taxon>Ecdysozoa</taxon>
        <taxon>Arthropoda</taxon>
        <taxon>Hexapoda</taxon>
        <taxon>Insecta</taxon>
        <taxon>Pterygota</taxon>
        <taxon>Neoptera</taxon>
        <taxon>Endopterygota</taxon>
        <taxon>Coleoptera</taxon>
        <taxon>Polyphaga</taxon>
        <taxon>Cucujiformia</taxon>
        <taxon>Chrysomeloidea</taxon>
        <taxon>Cerambycidae</taxon>
        <taxon>Lamiinae</taxon>
        <taxon>Monochamini</taxon>
        <taxon>Molorchus</taxon>
    </lineage>
</organism>
<dbReference type="PANTHER" id="PTHR10067:SF6">
    <property type="entry name" value="PHOSPHATIDYLSERINE DECARBOXYLASE PROENZYME, MITOCHONDRIAL"/>
    <property type="match status" value="1"/>
</dbReference>
<dbReference type="PANTHER" id="PTHR10067">
    <property type="entry name" value="PHOSPHATIDYLSERINE DECARBOXYLASE"/>
    <property type="match status" value="1"/>
</dbReference>
<evidence type="ECO:0000256" key="1">
    <source>
        <dbReference type="ARBA" id="ARBA00022793"/>
    </source>
</evidence>
<keyword evidence="4" id="KW-1185">Reference proteome</keyword>
<protein>
    <recommendedName>
        <fullName evidence="5">Phosphatidylserine decarboxylase</fullName>
    </recommendedName>
</protein>
<evidence type="ECO:0000313" key="4">
    <source>
        <dbReference type="Proteomes" id="UP001162164"/>
    </source>
</evidence>
<comment type="caution">
    <text evidence="3">The sequence shown here is derived from an EMBL/GenBank/DDBJ whole genome shotgun (WGS) entry which is preliminary data.</text>
</comment>
<accession>A0ABQ9K2T8</accession>
<name>A0ABQ9K2T8_9CUCU</name>
<gene>
    <name evidence="3" type="ORF">NQ317_002716</name>
</gene>
<dbReference type="Proteomes" id="UP001162164">
    <property type="component" value="Unassembled WGS sequence"/>
</dbReference>
<dbReference type="Pfam" id="PF02666">
    <property type="entry name" value="PS_Dcarbxylase"/>
    <property type="match status" value="2"/>
</dbReference>
<dbReference type="EMBL" id="JAPWTJ010000024">
    <property type="protein sequence ID" value="KAJ8984876.1"/>
    <property type="molecule type" value="Genomic_DNA"/>
</dbReference>
<dbReference type="InterPro" id="IPR003817">
    <property type="entry name" value="PS_Dcarbxylase"/>
</dbReference>
<sequence length="377" mass="43769">MSIFIVKTTRWCLFSRVSQSVIWRRYTSAYQKRLIDSRPASKLAHTRCCSTKSKAGESEWRTIFARFLPVGLCLIAVMQWRAYRRKTGDTVARQWEINCYCMLPLRTVSRCWGWIADKQLPVMLRPPLYKLYASTFGVNISEALHEDLTFYPSLADFFARPLKEGVRKIAHDDCLVSPCDGTVLHFGTVNTEQVEQVKGVTYSLKDFLGENSWRNNINRHSDFRTSLLHQPHVGNTLYQCVIYLAPGDYHRTTFVCQSEYRKVAAWVVLFERESRIFRTLGTWLFFLYRSRPTCRGKHRCKEICLGNSVDLKKGDLMGEFRMGSTIVLIFEAPVHFQFHIFPGDQVKMGQRLGSVEHEKFVDRIDRDKNTTNIKSAS</sequence>
<evidence type="ECO:0000313" key="3">
    <source>
        <dbReference type="EMBL" id="KAJ8984876.1"/>
    </source>
</evidence>
<proteinExistence type="predicted"/>
<keyword evidence="1" id="KW-0210">Decarboxylase</keyword>